<feature type="transmembrane region" description="Helical" evidence="1">
    <location>
        <begin position="109"/>
        <end position="127"/>
    </location>
</feature>
<proteinExistence type="predicted"/>
<accession>A0ABP1RT79</accession>
<dbReference type="EMBL" id="CAXLJM020000107">
    <property type="protein sequence ID" value="CAL8135162.1"/>
    <property type="molecule type" value="Genomic_DNA"/>
</dbReference>
<feature type="transmembrane region" description="Helical" evidence="1">
    <location>
        <begin position="167"/>
        <end position="187"/>
    </location>
</feature>
<keyword evidence="1" id="KW-1133">Transmembrane helix</keyword>
<feature type="transmembrane region" description="Helical" evidence="1">
    <location>
        <begin position="70"/>
        <end position="89"/>
    </location>
</feature>
<comment type="caution">
    <text evidence="2">The sequence shown here is derived from an EMBL/GenBank/DDBJ whole genome shotgun (WGS) entry which is preliminary data.</text>
</comment>
<evidence type="ECO:0000313" key="3">
    <source>
        <dbReference type="Proteomes" id="UP001642540"/>
    </source>
</evidence>
<keyword evidence="3" id="KW-1185">Reference proteome</keyword>
<evidence type="ECO:0000313" key="2">
    <source>
        <dbReference type="EMBL" id="CAL8135162.1"/>
    </source>
</evidence>
<reference evidence="2 3" key="1">
    <citation type="submission" date="2024-08" db="EMBL/GenBank/DDBJ databases">
        <authorList>
            <person name="Cucini C."/>
            <person name="Frati F."/>
        </authorList>
    </citation>
    <scope>NUCLEOTIDE SEQUENCE [LARGE SCALE GENOMIC DNA]</scope>
</reference>
<feature type="transmembrane region" description="Helical" evidence="1">
    <location>
        <begin position="225"/>
        <end position="248"/>
    </location>
</feature>
<name>A0ABP1RT79_9HEXA</name>
<sequence length="419" mass="48453">MNLVRKISTLQLFKDNEPITQDLQRFYRYNTALTYCPINFHQAWSKFQSKDFHFKRFRWPWHFVENNTRLFFYLCCRSLPVISLVQPLFTLLKYLLCGNVVDHLSLLDSLMWISALTGTFILDFYLLSPKFTLSLFRLMELSNKIWLKVENSIGKEETKKLRQRKNLHVRSIMVFTGVIDCITFRLFEWTSESLLYLFNLLPGTGRIANGALWCLLQVNNVMMDVTWGSLMVFPGMMSITFEHVILGLNKALLIAQQNADKPSINYSAEAILQDYKVMEFAVSELRNNHFSTMLLAYLMMMGMEQTFQCYVAFKMLRSGTFQFALLIDLMLSTPRVLTGLVGLSKLENASRSFLTSVKKWTLVATKKGRFSLSGRKIRCMARNLRSIKMKIGPCACDSDLPLTGMSVYLNYIVAAALWP</sequence>
<protein>
    <recommendedName>
        <fullName evidence="4">Odorant receptor</fullName>
    </recommendedName>
</protein>
<organism evidence="2 3">
    <name type="scientific">Orchesella dallaii</name>
    <dbReference type="NCBI Taxonomy" id="48710"/>
    <lineage>
        <taxon>Eukaryota</taxon>
        <taxon>Metazoa</taxon>
        <taxon>Ecdysozoa</taxon>
        <taxon>Arthropoda</taxon>
        <taxon>Hexapoda</taxon>
        <taxon>Collembola</taxon>
        <taxon>Entomobryomorpha</taxon>
        <taxon>Entomobryoidea</taxon>
        <taxon>Orchesellidae</taxon>
        <taxon>Orchesellinae</taxon>
        <taxon>Orchesella</taxon>
    </lineage>
</organism>
<dbReference type="Proteomes" id="UP001642540">
    <property type="component" value="Unassembled WGS sequence"/>
</dbReference>
<evidence type="ECO:0000256" key="1">
    <source>
        <dbReference type="SAM" id="Phobius"/>
    </source>
</evidence>
<keyword evidence="1" id="KW-0812">Transmembrane</keyword>
<evidence type="ECO:0008006" key="4">
    <source>
        <dbReference type="Google" id="ProtNLM"/>
    </source>
</evidence>
<keyword evidence="1" id="KW-0472">Membrane</keyword>
<gene>
    <name evidence="2" type="ORF">ODALV1_LOCUS25857</name>
</gene>